<gene>
    <name evidence="5" type="ORF">M0811_02626</name>
</gene>
<protein>
    <submittedName>
        <fullName evidence="5">Helicase related</fullName>
    </submittedName>
</protein>
<evidence type="ECO:0000259" key="3">
    <source>
        <dbReference type="Pfam" id="PF00149"/>
    </source>
</evidence>
<evidence type="ECO:0000259" key="4">
    <source>
        <dbReference type="Pfam" id="PF24384"/>
    </source>
</evidence>
<evidence type="ECO:0000256" key="2">
    <source>
        <dbReference type="SAM" id="Phobius"/>
    </source>
</evidence>
<dbReference type="InterPro" id="IPR004843">
    <property type="entry name" value="Calcineurin-like_PHP"/>
</dbReference>
<dbReference type="Proteomes" id="UP001149090">
    <property type="component" value="Unassembled WGS sequence"/>
</dbReference>
<evidence type="ECO:0000313" key="6">
    <source>
        <dbReference type="Proteomes" id="UP001149090"/>
    </source>
</evidence>
<keyword evidence="5" id="KW-0347">Helicase</keyword>
<comment type="caution">
    <text evidence="5">The sequence shown here is derived from an EMBL/GenBank/DDBJ whole genome shotgun (WGS) entry which is preliminary data.</text>
</comment>
<keyword evidence="2" id="KW-1133">Transmembrane helix</keyword>
<accession>A0A9Q0R6W1</accession>
<feature type="domain" description="Calcineurin-like phosphoesterase" evidence="3">
    <location>
        <begin position="63"/>
        <end position="285"/>
    </location>
</feature>
<dbReference type="AlphaFoldDB" id="A0A9Q0R6W1"/>
<feature type="transmembrane region" description="Helical" evidence="2">
    <location>
        <begin position="646"/>
        <end position="673"/>
    </location>
</feature>
<dbReference type="PANTHER" id="PTHR14795">
    <property type="entry name" value="HELICASE RELATED"/>
    <property type="match status" value="1"/>
</dbReference>
<dbReference type="GO" id="GO:0016787">
    <property type="term" value="F:hydrolase activity"/>
    <property type="evidence" value="ECO:0007669"/>
    <property type="project" value="InterPro"/>
</dbReference>
<keyword evidence="5" id="KW-0378">Hydrolase</keyword>
<dbReference type="Pfam" id="PF00149">
    <property type="entry name" value="Metallophos"/>
    <property type="match status" value="1"/>
</dbReference>
<dbReference type="OrthoDB" id="45365at2759"/>
<dbReference type="GO" id="GO:0004386">
    <property type="term" value="F:helicase activity"/>
    <property type="evidence" value="ECO:0007669"/>
    <property type="project" value="UniProtKB-KW"/>
</dbReference>
<dbReference type="OMA" id="SSHQRWA"/>
<proteinExistence type="predicted"/>
<feature type="transmembrane region" description="Helical" evidence="2">
    <location>
        <begin position="12"/>
        <end position="31"/>
    </location>
</feature>
<feature type="transmembrane region" description="Helical" evidence="2">
    <location>
        <begin position="538"/>
        <end position="555"/>
    </location>
</feature>
<keyword evidence="5" id="KW-0547">Nucleotide-binding</keyword>
<name>A0A9Q0R6W1_ANAIG</name>
<dbReference type="InterPro" id="IPR029052">
    <property type="entry name" value="Metallo-depent_PP-like"/>
</dbReference>
<keyword evidence="2" id="KW-0472">Membrane</keyword>
<feature type="region of interest" description="Disordered" evidence="1">
    <location>
        <begin position="709"/>
        <end position="734"/>
    </location>
</feature>
<sequence>MGLLFTLSRDYFFPFLIFTIMVMSFFIPASIRPKQKDYEEMNLAYSEQENKGGLDGTLDGLFWFVQVSDIHISKFDPSYASTLENVCTNYIQSIKPDFVIVSGDITDAKESAKYPNRNQQNEEEWKQYKSILQNCGVYNSSFWFDIRGNHDSSTVLAKNAANNFFYDYSPQSTFLNSNGKPSVYSFIHHTSFGNYQFVALDLSIYPLVSGPLGFFAFLDSEKLDQLESNFDLNKNYYQLNQSIIFTHSPVAAIQKQSTKSSSGKTFKNLIQENRVLAVLDGHFHYSDMYSRLYSKKDTIFDLELNSLQNDGIIRIFAMDNDLFSFQDSSTSNKDEPIIVITNPKDSRFISQKEPLYKIKESTHIRVLIFHSSTFNPSKISSVSCEIDGKSISSNMQRVDPNKPLFVAPWNPSSYSHGKHEINVAIWDSNGNKISSQKNEFSVDKTPSFLGINLYQIVQRTNLYDFLLYWDIILIIFYLLQFGILARLIKKMIQKKQKGFETFSQKFGKKSKKMRFLHFFPYSYQSMIWKFGMIPKKKWIAILISGLLFIFGPNIAEMTQGRWGAAFFFGVGFNNSIHMYSSMLWYTMLGITGVFLPTLIFASLPVIEPPKSDNFRLRLLFHPETFVALIGTVGFMFYFSFDLWSGYYLSSVFLSFGLFWPSFICFWIIIVTIVQDYRKIDHLKTTFSIFEISNDNAQVNDPDIEMNEQNENQNQNQNENQNQKQNQNENENENEYQNQYQIQFQNQKDQKNLQYKNLLNNLDEN</sequence>
<keyword evidence="5" id="KW-0067">ATP-binding</keyword>
<keyword evidence="2" id="KW-0812">Transmembrane</keyword>
<feature type="transmembrane region" description="Helical" evidence="2">
    <location>
        <begin position="618"/>
        <end position="640"/>
    </location>
</feature>
<reference evidence="5" key="1">
    <citation type="submission" date="2022-10" db="EMBL/GenBank/DDBJ databases">
        <title>Novel sulphate-reducing endosymbionts in the free-living metamonad Anaeramoeba.</title>
        <authorList>
            <person name="Jerlstrom-Hultqvist J."/>
            <person name="Cepicka I."/>
            <person name="Gallot-Lavallee L."/>
            <person name="Salas-Leiva D."/>
            <person name="Curtis B.A."/>
            <person name="Zahonova K."/>
            <person name="Pipaliya S."/>
            <person name="Dacks J."/>
            <person name="Roger A.J."/>
        </authorList>
    </citation>
    <scope>NUCLEOTIDE SEQUENCE</scope>
    <source>
        <strain evidence="5">BMAN</strain>
    </source>
</reference>
<evidence type="ECO:0000256" key="1">
    <source>
        <dbReference type="SAM" id="MobiDB-lite"/>
    </source>
</evidence>
<organism evidence="5 6">
    <name type="scientific">Anaeramoeba ignava</name>
    <name type="common">Anaerobic marine amoeba</name>
    <dbReference type="NCBI Taxonomy" id="1746090"/>
    <lineage>
        <taxon>Eukaryota</taxon>
        <taxon>Metamonada</taxon>
        <taxon>Anaeramoebidae</taxon>
        <taxon>Anaeramoeba</taxon>
    </lineage>
</organism>
<dbReference type="SUPFAM" id="SSF56300">
    <property type="entry name" value="Metallo-dependent phosphatases"/>
    <property type="match status" value="1"/>
</dbReference>
<evidence type="ECO:0000313" key="5">
    <source>
        <dbReference type="EMBL" id="KAJ5068683.1"/>
    </source>
</evidence>
<dbReference type="EMBL" id="JAPDFW010000114">
    <property type="protein sequence ID" value="KAJ5068683.1"/>
    <property type="molecule type" value="Genomic_DNA"/>
</dbReference>
<keyword evidence="6" id="KW-1185">Reference proteome</keyword>
<feature type="domain" description="TMEM62 Ig-like" evidence="4">
    <location>
        <begin position="333"/>
        <end position="444"/>
    </location>
</feature>
<dbReference type="Pfam" id="PF24384">
    <property type="entry name" value="Ig_TMM62"/>
    <property type="match status" value="1"/>
</dbReference>
<feature type="transmembrane region" description="Helical" evidence="2">
    <location>
        <begin position="582"/>
        <end position="606"/>
    </location>
</feature>
<dbReference type="InterPro" id="IPR056229">
    <property type="entry name" value="Ig_TMM62"/>
</dbReference>
<dbReference type="Gene3D" id="3.60.21.10">
    <property type="match status" value="1"/>
</dbReference>
<feature type="transmembrane region" description="Helical" evidence="2">
    <location>
        <begin position="466"/>
        <end position="488"/>
    </location>
</feature>
<dbReference type="PANTHER" id="PTHR14795:SF0">
    <property type="entry name" value="TRANSMEMBRANE PROTEIN 62"/>
    <property type="match status" value="1"/>
</dbReference>